<evidence type="ECO:0000313" key="3">
    <source>
        <dbReference type="Proteomes" id="UP000245533"/>
    </source>
</evidence>
<comment type="caution">
    <text evidence="2">The sequence shown here is derived from an EMBL/GenBank/DDBJ whole genome shotgun (WGS) entry which is preliminary data.</text>
</comment>
<feature type="domain" description="GWxTD" evidence="1">
    <location>
        <begin position="344"/>
        <end position="448"/>
    </location>
</feature>
<dbReference type="OrthoDB" id="1522692at2"/>
<dbReference type="AlphaFoldDB" id="A0A316TTU8"/>
<gene>
    <name evidence="2" type="ORF">DDZ15_07270</name>
</gene>
<reference evidence="2 3" key="1">
    <citation type="submission" date="2018-05" db="EMBL/GenBank/DDBJ databases">
        <title>Rhodohalobacter halophilus gen. nov., sp. nov., a moderately halophilic member of the family Balneolaceae.</title>
        <authorList>
            <person name="Liu Z.-W."/>
        </authorList>
    </citation>
    <scope>NUCLEOTIDE SEQUENCE [LARGE SCALE GENOMIC DNA]</scope>
    <source>
        <strain evidence="2 3">8A47</strain>
    </source>
</reference>
<dbReference type="InterPro" id="IPR030959">
    <property type="entry name" value="GWxTD_dom"/>
</dbReference>
<evidence type="ECO:0000259" key="1">
    <source>
        <dbReference type="Pfam" id="PF20094"/>
    </source>
</evidence>
<dbReference type="Proteomes" id="UP000245533">
    <property type="component" value="Unassembled WGS sequence"/>
</dbReference>
<dbReference type="EMBL" id="QGGB01000005">
    <property type="protein sequence ID" value="PWN07061.1"/>
    <property type="molecule type" value="Genomic_DNA"/>
</dbReference>
<dbReference type="NCBIfam" id="TIGR04514">
    <property type="entry name" value="GWxTD_dom"/>
    <property type="match status" value="1"/>
</dbReference>
<accession>A0A316TTU8</accession>
<protein>
    <recommendedName>
        <fullName evidence="1">GWxTD domain-containing protein</fullName>
    </recommendedName>
</protein>
<dbReference type="RefSeq" id="WP_109646410.1">
    <property type="nucleotide sequence ID" value="NZ_QGGB01000005.1"/>
</dbReference>
<keyword evidence="3" id="KW-1185">Reference proteome</keyword>
<name>A0A316TTU8_9BACT</name>
<proteinExistence type="predicted"/>
<dbReference type="Pfam" id="PF20094">
    <property type="entry name" value="GWxTD_dom"/>
    <property type="match status" value="1"/>
</dbReference>
<sequence length="467" mass="53334">MLKTIPFLILFSIVLSLSDADAQRRTTYESLLQRSEQPSTYIDEALIPISDSTSAALVFFRLDYDFLPFLRTDSDMETPSEETEYYSPVRMGIEFFEGNVSESGRQNRTAVSVFRDFWSDTVWVNSFEETTSRFDHVEGLMWHEMKEGKYHYELQLGRGDSNRDLPSRRRNLNVPAKAETEKGSIILASSTTADEESFTGTLMNYGNNVLYGQDYELLIRFPSSADVTDGSYTLQILKRLPGNEDRTEEDPVFEFSVTADNMFHAVFESATPGKEGPVGFTLKKTESENGFAYAAISVPNSEFENAAYRVQLVADGQDEPLAQRDISSRWIDMPVSLYNLDVAIDQLSYIADESTIQSLNTGSTAEREQKFREFWEQRDPTPDTEFNELMTEYYSRIDYAYRNFSSMQTPGYETDQGRAYILLGPPDNIERRLPTDSPAREIWTYPNRTLIFEATSGFGDFKLISES</sequence>
<organism evidence="2 3">
    <name type="scientific">Rhodohalobacter mucosus</name>
    <dbReference type="NCBI Taxonomy" id="2079485"/>
    <lineage>
        <taxon>Bacteria</taxon>
        <taxon>Pseudomonadati</taxon>
        <taxon>Balneolota</taxon>
        <taxon>Balneolia</taxon>
        <taxon>Balneolales</taxon>
        <taxon>Balneolaceae</taxon>
        <taxon>Rhodohalobacter</taxon>
    </lineage>
</organism>
<evidence type="ECO:0000313" key="2">
    <source>
        <dbReference type="EMBL" id="PWN07061.1"/>
    </source>
</evidence>